<feature type="domain" description="Cas10/Cmr2 second palm" evidence="3">
    <location>
        <begin position="233"/>
        <end position="387"/>
    </location>
</feature>
<dbReference type="InterPro" id="IPR043128">
    <property type="entry name" value="Rev_trsase/Diguanyl_cyclase"/>
</dbReference>
<keyword evidence="1" id="KW-0547">Nucleotide-binding</keyword>
<dbReference type="RefSeq" id="WP_015211368.1">
    <property type="nucleotide sequence ID" value="NC_019757.1"/>
</dbReference>
<dbReference type="KEGG" id="csg:Cylst_6170"/>
<dbReference type="EMBL" id="CP003642">
    <property type="protein sequence ID" value="AFZ28136.1"/>
    <property type="molecule type" value="Genomic_DNA"/>
</dbReference>
<evidence type="ECO:0000256" key="1">
    <source>
        <dbReference type="ARBA" id="ARBA00022741"/>
    </source>
</evidence>
<dbReference type="OrthoDB" id="442064at2"/>
<sequence length="550" mass="62188">MSKYIVTILDSTGIQSYIFTSNRLRENIGASYLVEQATGNWVKDKLEELGVPKHRQNEPITNSGLIAELVYAGGGNAMLLFKSMEDAKRFTRHLSRHILEYAPGINLVAAHKEFDWNELLYDVVQNLMDNELEQQKRARVPSVPLLGLGITASCNSTQLVAVNTSADYIQADEEDIYLISSQTQAKLKAVSSKHGEPANKALKKYFGDILIEKNLQFPYRMDHLGRSQHESSYYAVIHADGNSMGKRFEACGEEGKKCNPQDPNRGYIDCMRNLSKTVKKAGLSAMQTVVQTLANSIENGELMGKFSIKDNYLPFRPLVYGGDDVTFVCDGRLGLELAAIYLEAFQEQKVADFKVLTACAGVCIVKSHYPFARAYEMSEALCSNAKKFLRKQEDKEFSAIDWHIASSGLFGSVGDIRQREYQVAEGDLTMRPVMMQNETNQWRTWSNFRNLVKNFNEDKEWKGRRNKVIGLREKLRDGQEATRQFLKAYRIDTLPPVKEVSDEIQTSGWVSDSDSENELLRCGYFDAIEAMEFYFPLNKGESGDCLQTEN</sequence>
<evidence type="ECO:0000256" key="2">
    <source>
        <dbReference type="ARBA" id="ARBA00023118"/>
    </source>
</evidence>
<dbReference type="Proteomes" id="UP000010475">
    <property type="component" value="Chromosome"/>
</dbReference>
<dbReference type="STRING" id="56107.Cylst_6170"/>
<proteinExistence type="predicted"/>
<evidence type="ECO:0000313" key="5">
    <source>
        <dbReference type="Proteomes" id="UP000010475"/>
    </source>
</evidence>
<reference evidence="4 5" key="1">
    <citation type="submission" date="2012-06" db="EMBL/GenBank/DDBJ databases">
        <title>Finished chromosome of genome of Cylindrospermum stagnale PCC 7417.</title>
        <authorList>
            <consortium name="US DOE Joint Genome Institute"/>
            <person name="Gugger M."/>
            <person name="Coursin T."/>
            <person name="Rippka R."/>
            <person name="Tandeau De Marsac N."/>
            <person name="Huntemann M."/>
            <person name="Wei C.-L."/>
            <person name="Han J."/>
            <person name="Detter J.C."/>
            <person name="Han C."/>
            <person name="Tapia R."/>
            <person name="Chen A."/>
            <person name="Kyrpides N."/>
            <person name="Mavromatis K."/>
            <person name="Markowitz V."/>
            <person name="Szeto E."/>
            <person name="Ivanova N."/>
            <person name="Pagani I."/>
            <person name="Pati A."/>
            <person name="Goodwin L."/>
            <person name="Nordberg H.P."/>
            <person name="Cantor M.N."/>
            <person name="Hua S.X."/>
            <person name="Woyke T."/>
            <person name="Kerfeld C.A."/>
        </authorList>
    </citation>
    <scope>NUCLEOTIDE SEQUENCE [LARGE SCALE GENOMIC DNA]</scope>
    <source>
        <strain evidence="4 5">PCC 7417</strain>
    </source>
</reference>
<name>K9X7U0_9NOST</name>
<dbReference type="Gene3D" id="3.30.70.270">
    <property type="match status" value="1"/>
</dbReference>
<gene>
    <name evidence="4" type="ORF">Cylst_6170</name>
</gene>
<dbReference type="Pfam" id="PF22335">
    <property type="entry name" value="Cas10-Cmr2_palm2"/>
    <property type="match status" value="1"/>
</dbReference>
<keyword evidence="2" id="KW-0051">Antiviral defense</keyword>
<dbReference type="GO" id="GO:0000166">
    <property type="term" value="F:nucleotide binding"/>
    <property type="evidence" value="ECO:0007669"/>
    <property type="project" value="UniProtKB-KW"/>
</dbReference>
<protein>
    <recommendedName>
        <fullName evidence="3">Cas10/Cmr2 second palm domain-containing protein</fullName>
    </recommendedName>
</protein>
<dbReference type="eggNOG" id="COG1353">
    <property type="taxonomic scope" value="Bacteria"/>
</dbReference>
<dbReference type="PATRIC" id="fig|56107.3.peg.6778"/>
<accession>K9X7U0</accession>
<dbReference type="AlphaFoldDB" id="K9X7U0"/>
<organism evidence="4 5">
    <name type="scientific">Cylindrospermum stagnale PCC 7417</name>
    <dbReference type="NCBI Taxonomy" id="56107"/>
    <lineage>
        <taxon>Bacteria</taxon>
        <taxon>Bacillati</taxon>
        <taxon>Cyanobacteriota</taxon>
        <taxon>Cyanophyceae</taxon>
        <taxon>Nostocales</taxon>
        <taxon>Nostocaceae</taxon>
        <taxon>Cylindrospermum</taxon>
    </lineage>
</organism>
<dbReference type="HOGENOM" id="CLU_037606_0_0_3"/>
<dbReference type="InterPro" id="IPR054767">
    <property type="entry name" value="Cas10-Cmr2_palm2"/>
</dbReference>
<evidence type="ECO:0000313" key="4">
    <source>
        <dbReference type="EMBL" id="AFZ28136.1"/>
    </source>
</evidence>
<dbReference type="GO" id="GO:0051607">
    <property type="term" value="P:defense response to virus"/>
    <property type="evidence" value="ECO:0007669"/>
    <property type="project" value="UniProtKB-KW"/>
</dbReference>
<evidence type="ECO:0000259" key="3">
    <source>
        <dbReference type="Pfam" id="PF22335"/>
    </source>
</evidence>
<keyword evidence="5" id="KW-1185">Reference proteome</keyword>